<evidence type="ECO:0008006" key="5">
    <source>
        <dbReference type="Google" id="ProtNLM"/>
    </source>
</evidence>
<sequence>MLSASRPLAVTGAVLAAILLAATVPGGAALADGDPSGGVTCPELVPDCDINAGGGGSAGSGGSGGGGGDSAGGGSTGGGGSAKCVINWKNPDGKIVGEVPCYREGVGWFNSSDECYWDLVDPQPDPDSPEWDYMTGAPAGKEERAKGKVYNRTCPGLGRELTGGTTWSLNPPPGFGGGPTPEELAQEAIKKMRLLGADIGTAPGEGKTGLVGMPVWIWNNKSASTWGPVTESASAPGITVTATATVKKIVYDMGDGGAEVCTTAGTPYKKEYGGEASPDCGYRYTKTSAGQSEDAFNVKATTTWAIHWEGGGQQGDLTTTRDSATVQLTVGEAQVVAKP</sequence>
<dbReference type="AlphaFoldDB" id="A0A101RL00"/>
<name>A0A101RL00_9ACTN</name>
<gene>
    <name evidence="3" type="ORF">AQJ46_46620</name>
</gene>
<dbReference type="STRING" id="58343.AQJ46_46620"/>
<dbReference type="Proteomes" id="UP000053669">
    <property type="component" value="Unassembled WGS sequence"/>
</dbReference>
<feature type="chain" id="PRO_5038793793" description="ATP/GTP-binding protein" evidence="2">
    <location>
        <begin position="32"/>
        <end position="339"/>
    </location>
</feature>
<accession>A0A101RL00</accession>
<keyword evidence="2" id="KW-0732">Signal</keyword>
<comment type="caution">
    <text evidence="3">The sequence shown here is derived from an EMBL/GenBank/DDBJ whole genome shotgun (WGS) entry which is preliminary data.</text>
</comment>
<reference evidence="3 4" key="1">
    <citation type="submission" date="2015-10" db="EMBL/GenBank/DDBJ databases">
        <title>Draft genome sequence of Streptomyces canus DSM 40017, type strain for the species Streptomyces canus.</title>
        <authorList>
            <person name="Ruckert C."/>
            <person name="Winkler A."/>
            <person name="Kalinowski J."/>
            <person name="Kampfer P."/>
            <person name="Glaeser S."/>
        </authorList>
    </citation>
    <scope>NUCLEOTIDE SEQUENCE [LARGE SCALE GENOMIC DNA]</scope>
    <source>
        <strain evidence="3 4">DSM 40017</strain>
    </source>
</reference>
<organism evidence="3 4">
    <name type="scientific">Streptomyces canus</name>
    <dbReference type="NCBI Taxonomy" id="58343"/>
    <lineage>
        <taxon>Bacteria</taxon>
        <taxon>Bacillati</taxon>
        <taxon>Actinomycetota</taxon>
        <taxon>Actinomycetes</taxon>
        <taxon>Kitasatosporales</taxon>
        <taxon>Streptomycetaceae</taxon>
        <taxon>Streptomyces</taxon>
        <taxon>Streptomyces aurantiacus group</taxon>
    </lineage>
</organism>
<evidence type="ECO:0000313" key="4">
    <source>
        <dbReference type="Proteomes" id="UP000053669"/>
    </source>
</evidence>
<dbReference type="EMBL" id="LMWU01000070">
    <property type="protein sequence ID" value="KUN57545.1"/>
    <property type="molecule type" value="Genomic_DNA"/>
</dbReference>
<evidence type="ECO:0000256" key="2">
    <source>
        <dbReference type="SAM" id="SignalP"/>
    </source>
</evidence>
<dbReference type="RefSeq" id="WP_059211425.1">
    <property type="nucleotide sequence ID" value="NZ_KQ948681.1"/>
</dbReference>
<proteinExistence type="predicted"/>
<feature type="signal peptide" evidence="2">
    <location>
        <begin position="1"/>
        <end position="31"/>
    </location>
</feature>
<evidence type="ECO:0000313" key="3">
    <source>
        <dbReference type="EMBL" id="KUN57545.1"/>
    </source>
</evidence>
<feature type="region of interest" description="Disordered" evidence="1">
    <location>
        <begin position="57"/>
        <end position="76"/>
    </location>
</feature>
<protein>
    <recommendedName>
        <fullName evidence="5">ATP/GTP-binding protein</fullName>
    </recommendedName>
</protein>
<evidence type="ECO:0000256" key="1">
    <source>
        <dbReference type="SAM" id="MobiDB-lite"/>
    </source>
</evidence>